<organism evidence="4 5">
    <name type="scientific">Curvularia kusanoi</name>
    <name type="common">Cochliobolus kusanoi</name>
    <dbReference type="NCBI Taxonomy" id="90978"/>
    <lineage>
        <taxon>Eukaryota</taxon>
        <taxon>Fungi</taxon>
        <taxon>Dikarya</taxon>
        <taxon>Ascomycota</taxon>
        <taxon>Pezizomycotina</taxon>
        <taxon>Dothideomycetes</taxon>
        <taxon>Pleosporomycetidae</taxon>
        <taxon>Pleosporales</taxon>
        <taxon>Pleosporineae</taxon>
        <taxon>Pleosporaceae</taxon>
        <taxon>Curvularia</taxon>
    </lineage>
</organism>
<evidence type="ECO:0000256" key="3">
    <source>
        <dbReference type="ARBA" id="ARBA00023002"/>
    </source>
</evidence>
<dbReference type="PANTHER" id="PTHR44229:SF4">
    <property type="entry name" value="15-HYDROXYPROSTAGLANDIN DEHYDROGENASE [NAD(+)]"/>
    <property type="match status" value="1"/>
</dbReference>
<evidence type="ECO:0000313" key="5">
    <source>
        <dbReference type="Proteomes" id="UP000801428"/>
    </source>
</evidence>
<dbReference type="InterPro" id="IPR036291">
    <property type="entry name" value="NAD(P)-bd_dom_sf"/>
</dbReference>
<reference evidence="4" key="1">
    <citation type="submission" date="2019-04" db="EMBL/GenBank/DDBJ databases">
        <title>Sequencing of skin fungus with MAO and IRED activity.</title>
        <authorList>
            <person name="Marsaioli A.J."/>
            <person name="Bonatto J.M.C."/>
            <person name="Reis Junior O."/>
        </authorList>
    </citation>
    <scope>NUCLEOTIDE SEQUENCE</scope>
    <source>
        <strain evidence="4">30M1</strain>
    </source>
</reference>
<dbReference type="GO" id="GO:0005737">
    <property type="term" value="C:cytoplasm"/>
    <property type="evidence" value="ECO:0007669"/>
    <property type="project" value="TreeGrafter"/>
</dbReference>
<dbReference type="GO" id="GO:0016616">
    <property type="term" value="F:oxidoreductase activity, acting on the CH-OH group of donors, NAD or NADP as acceptor"/>
    <property type="evidence" value="ECO:0007669"/>
    <property type="project" value="TreeGrafter"/>
</dbReference>
<proteinExistence type="inferred from homology"/>
<accession>A0A9P4TEE5</accession>
<dbReference type="PRINTS" id="PR00081">
    <property type="entry name" value="GDHRDH"/>
</dbReference>
<dbReference type="OrthoDB" id="5296at2759"/>
<dbReference type="Gene3D" id="3.40.50.720">
    <property type="entry name" value="NAD(P)-binding Rossmann-like Domain"/>
    <property type="match status" value="1"/>
</dbReference>
<evidence type="ECO:0000256" key="1">
    <source>
        <dbReference type="ARBA" id="ARBA00006484"/>
    </source>
</evidence>
<dbReference type="InterPro" id="IPR002347">
    <property type="entry name" value="SDR_fam"/>
</dbReference>
<dbReference type="InterPro" id="IPR020904">
    <property type="entry name" value="Sc_DH/Rdtase_CS"/>
</dbReference>
<dbReference type="PANTHER" id="PTHR44229">
    <property type="entry name" value="15-HYDROXYPROSTAGLANDIN DEHYDROGENASE [NAD(+)]"/>
    <property type="match status" value="1"/>
</dbReference>
<name>A0A9P4TEE5_CURKU</name>
<keyword evidence="3" id="KW-0560">Oxidoreductase</keyword>
<dbReference type="PROSITE" id="PS00061">
    <property type="entry name" value="ADH_SHORT"/>
    <property type="match status" value="1"/>
</dbReference>
<evidence type="ECO:0000313" key="4">
    <source>
        <dbReference type="EMBL" id="KAF3001772.1"/>
    </source>
</evidence>
<keyword evidence="2" id="KW-0521">NADP</keyword>
<sequence length="260" mass="28004">MSTSHTDVLELQGAGAIITGGGSGINLAFAQALERLFDVYAERFGGVPDVVVAGAGIYEASSAGFWDDRDNASHYTVIDVNLVHPIKLTRIALRLFRQAQQPGVIMHESSIVALRPSAVLPLYAATKAGLSHFVRCMAPLHELSGIKVVAVAPGLVDTPLFRQHPDAQEHVDMSEDFFLPPDEVVKAMLALLTQAQYRGGTVLEINDIGGWRKVQLHHDPGPQGKSKIPRRKGAEMMLQVEKALQEDGKGVQGSCPGTKL</sequence>
<evidence type="ECO:0000256" key="2">
    <source>
        <dbReference type="ARBA" id="ARBA00022857"/>
    </source>
</evidence>
<dbReference type="EMBL" id="SWKU01000012">
    <property type="protein sequence ID" value="KAF3001772.1"/>
    <property type="molecule type" value="Genomic_DNA"/>
</dbReference>
<comment type="caution">
    <text evidence="4">The sequence shown here is derived from an EMBL/GenBank/DDBJ whole genome shotgun (WGS) entry which is preliminary data.</text>
</comment>
<gene>
    <name evidence="4" type="ORF">E8E13_000853</name>
</gene>
<comment type="similarity">
    <text evidence="1">Belongs to the short-chain dehydrogenases/reductases (SDR) family.</text>
</comment>
<dbReference type="Proteomes" id="UP000801428">
    <property type="component" value="Unassembled WGS sequence"/>
</dbReference>
<dbReference type="SUPFAM" id="SSF51735">
    <property type="entry name" value="NAD(P)-binding Rossmann-fold domains"/>
    <property type="match status" value="1"/>
</dbReference>
<dbReference type="AlphaFoldDB" id="A0A9P4TEE5"/>
<dbReference type="Pfam" id="PF00106">
    <property type="entry name" value="adh_short"/>
    <property type="match status" value="1"/>
</dbReference>
<keyword evidence="5" id="KW-1185">Reference proteome</keyword>
<protein>
    <submittedName>
        <fullName evidence="4">Uncharacterized protein</fullName>
    </submittedName>
</protein>